<feature type="signal peptide" evidence="3">
    <location>
        <begin position="1"/>
        <end position="20"/>
    </location>
</feature>
<feature type="domain" description="Choloylglycine hydrolase/NAAA C-terminal" evidence="4">
    <location>
        <begin position="21"/>
        <end position="341"/>
    </location>
</feature>
<dbReference type="PANTHER" id="PTHR35527">
    <property type="entry name" value="CHOLOYLGLYCINE HYDROLASE"/>
    <property type="match status" value="1"/>
</dbReference>
<evidence type="ECO:0000313" key="7">
    <source>
        <dbReference type="Proteomes" id="UP000054859"/>
    </source>
</evidence>
<dbReference type="Gene3D" id="3.60.60.10">
    <property type="entry name" value="Penicillin V Acylase, Chain A"/>
    <property type="match status" value="1"/>
</dbReference>
<dbReference type="InterPro" id="IPR029132">
    <property type="entry name" value="CBAH/NAAA_C"/>
</dbReference>
<keyword evidence="3" id="KW-0732">Signal</keyword>
<dbReference type="PANTHER" id="PTHR35527:SF2">
    <property type="entry name" value="HYDROLASE"/>
    <property type="match status" value="1"/>
</dbReference>
<dbReference type="RefSeq" id="WP_058461993.1">
    <property type="nucleotide sequence ID" value="NZ_CAAAHS010000002.1"/>
</dbReference>
<dbReference type="KEGG" id="ladl:NCTC12735_00521"/>
<dbReference type="Pfam" id="PF02275">
    <property type="entry name" value="CBAH"/>
    <property type="match status" value="1"/>
</dbReference>
<keyword evidence="2 5" id="KW-0378">Hydrolase</keyword>
<evidence type="ECO:0000256" key="2">
    <source>
        <dbReference type="ARBA" id="ARBA00022801"/>
    </source>
</evidence>
<keyword evidence="7" id="KW-1185">Reference proteome</keyword>
<dbReference type="Proteomes" id="UP000281170">
    <property type="component" value="Plasmid 9"/>
</dbReference>
<dbReference type="STRING" id="45056.Lade_0963"/>
<gene>
    <name evidence="6" type="primary">yxeI</name>
    <name evidence="5" type="ORF">Lade_0963</name>
    <name evidence="6" type="ORF">NCTC12735_00521</name>
</gene>
<evidence type="ECO:0000256" key="3">
    <source>
        <dbReference type="SAM" id="SignalP"/>
    </source>
</evidence>
<dbReference type="CDD" id="cd00542">
    <property type="entry name" value="Ntn_PVA"/>
    <property type="match status" value="1"/>
</dbReference>
<reference evidence="6 8" key="2">
    <citation type="submission" date="2018-12" db="EMBL/GenBank/DDBJ databases">
        <authorList>
            <consortium name="Pathogen Informatics"/>
        </authorList>
    </citation>
    <scope>NUCLEOTIDE SEQUENCE [LARGE SCALE GENOMIC DNA]</scope>
    <source>
        <strain evidence="6 8">NCTC12735</strain>
        <plasmid evidence="8">9</plasmid>
    </source>
</reference>
<dbReference type="EMBL" id="LNKA01000001">
    <property type="protein sequence ID" value="KTC66305.1"/>
    <property type="molecule type" value="Genomic_DNA"/>
</dbReference>
<dbReference type="GO" id="GO:0045302">
    <property type="term" value="F:choloylglycine hydrolase activity"/>
    <property type="evidence" value="ECO:0007669"/>
    <property type="project" value="UniProtKB-EC"/>
</dbReference>
<evidence type="ECO:0000256" key="1">
    <source>
        <dbReference type="ARBA" id="ARBA00006625"/>
    </source>
</evidence>
<dbReference type="EMBL" id="LR134418">
    <property type="protein sequence ID" value="VEH84901.1"/>
    <property type="molecule type" value="Genomic_DNA"/>
</dbReference>
<dbReference type="SUPFAM" id="SSF56235">
    <property type="entry name" value="N-terminal nucleophile aminohydrolases (Ntn hydrolases)"/>
    <property type="match status" value="1"/>
</dbReference>
<evidence type="ECO:0000313" key="5">
    <source>
        <dbReference type="EMBL" id="KTC66305.1"/>
    </source>
</evidence>
<sequence length="354" mass="39124">MKFKLLLSFSFLLTLQSTWACTGIELKTVNGTFINGRTVEFGEDLDLKGIVIPRNYHFHGTLPDGSAGLDYVSKYAAIGAGTFTENVIVDGINEQGVSVGVFYFPGYAGYTQVDDNNHTNALSPTEFPNWILTQFSSVEEVKNNLKNIVIVNTAPPGWGKVPPFHFVVYDKSGKSIVIEPIMGTLRVYDNPLGVITNSPTFDWHLTNLSNFVNLSPLNAPTKTIDGIHIEQLGQGSGLLGMPGDFTPPSRFIRAAIFSKTAIPAKTNEQAVQQAFHILNQFDIPVGSVRASENKNMIAEYTLATTVKDPENGSYYFRTFDDQTIRKASLKNYDLNAKEIKHYNMKGRTPVVEVK</sequence>
<reference evidence="5 7" key="1">
    <citation type="submission" date="2015-11" db="EMBL/GenBank/DDBJ databases">
        <title>Identification of large and diverse effector repertoires of 38 Legionella species.</title>
        <authorList>
            <person name="Burstein D."/>
            <person name="Amaro F."/>
            <person name="Zusman T."/>
            <person name="Lifshitz Z."/>
            <person name="Cohen O."/>
            <person name="Gilbert J.A."/>
            <person name="Pupko T."/>
            <person name="Shuman H.A."/>
            <person name="Segal G."/>
        </authorList>
    </citation>
    <scope>NUCLEOTIDE SEQUENCE [LARGE SCALE GENOMIC DNA]</scope>
    <source>
        <strain evidence="5 7">1762-AUS-E</strain>
    </source>
</reference>
<keyword evidence="6" id="KW-0614">Plasmid</keyword>
<dbReference type="InterPro" id="IPR029055">
    <property type="entry name" value="Ntn_hydrolases_N"/>
</dbReference>
<evidence type="ECO:0000313" key="6">
    <source>
        <dbReference type="EMBL" id="VEH84901.1"/>
    </source>
</evidence>
<organism evidence="5 7">
    <name type="scientific">Legionella adelaidensis</name>
    <dbReference type="NCBI Taxonomy" id="45056"/>
    <lineage>
        <taxon>Bacteria</taxon>
        <taxon>Pseudomonadati</taxon>
        <taxon>Pseudomonadota</taxon>
        <taxon>Gammaproteobacteria</taxon>
        <taxon>Legionellales</taxon>
        <taxon>Legionellaceae</taxon>
        <taxon>Legionella</taxon>
    </lineage>
</organism>
<comment type="similarity">
    <text evidence="1">Belongs to the peptidase C59 family.</text>
</comment>
<geneLocation type="plasmid" evidence="6 8">
    <name>9</name>
</geneLocation>
<evidence type="ECO:0000313" key="8">
    <source>
        <dbReference type="Proteomes" id="UP000281170"/>
    </source>
</evidence>
<name>A0A0W0R5D0_9GAMM</name>
<protein>
    <submittedName>
        <fullName evidence="5">Choloylglycine hydrolase</fullName>
        <ecNumber evidence="5">3.5.1.24</ecNumber>
    </submittedName>
</protein>
<dbReference type="OrthoDB" id="9794717at2"/>
<dbReference type="AlphaFoldDB" id="A0A0W0R5D0"/>
<dbReference type="PATRIC" id="fig|45056.6.peg.998"/>
<evidence type="ECO:0000259" key="4">
    <source>
        <dbReference type="Pfam" id="PF02275"/>
    </source>
</evidence>
<dbReference type="Proteomes" id="UP000054859">
    <property type="component" value="Unassembled WGS sequence"/>
</dbReference>
<accession>A0A0W0R5D0</accession>
<feature type="chain" id="PRO_5033244475" evidence="3">
    <location>
        <begin position="21"/>
        <end position="354"/>
    </location>
</feature>
<proteinExistence type="inferred from homology"/>
<dbReference type="InterPro" id="IPR052193">
    <property type="entry name" value="Peptidase_C59"/>
</dbReference>
<dbReference type="EC" id="3.5.1.24" evidence="5"/>